<name>A0A5S3QIB9_9BACI</name>
<dbReference type="EMBL" id="VCIA01000001">
    <property type="protein sequence ID" value="TMN20951.1"/>
    <property type="molecule type" value="Genomic_DNA"/>
</dbReference>
<dbReference type="Gene3D" id="3.30.70.940">
    <property type="entry name" value="NusG, N-terminal domain"/>
    <property type="match status" value="1"/>
</dbReference>
<gene>
    <name evidence="3" type="ORF">FFL34_01615</name>
</gene>
<evidence type="ECO:0000313" key="4">
    <source>
        <dbReference type="Proteomes" id="UP000306980"/>
    </source>
</evidence>
<sequence>MSYFAIQVRTGSEIEVKEMMTELLSRTGYQGVQSIYAMETYTEIVSAKTDQLHPHELTSSDISDHLYSQRLQVSLSNLRVAYEHIQDHHDSKSINIKEEYREQIKAITSKLKNIRNDSKKISSVLPGYILLELDNNFHYLPSHLYHMMVSIPKVSGIPSRMNIPEQEVSAFLKEVAMSAEVELQFDEILSYQESKKKEENLLHEANECVGTEREKELLRTMDDMDTDLEQEINDLKPSSYPIIERIKAWVKNKRKTVTMPVSLFYAIYQEAKGAVPAKYSSSDFIHRLRRWIQKHEVVLE</sequence>
<evidence type="ECO:0000259" key="2">
    <source>
        <dbReference type="SMART" id="SM00738"/>
    </source>
</evidence>
<dbReference type="InterPro" id="IPR006645">
    <property type="entry name" value="NGN-like_dom"/>
</dbReference>
<dbReference type="AlphaFoldDB" id="A0A5S3QIB9"/>
<keyword evidence="1" id="KW-0804">Transcription</keyword>
<proteinExistence type="predicted"/>
<dbReference type="InterPro" id="IPR036735">
    <property type="entry name" value="NGN_dom_sf"/>
</dbReference>
<dbReference type="SMART" id="SM00738">
    <property type="entry name" value="NGN"/>
    <property type="match status" value="1"/>
</dbReference>
<dbReference type="Proteomes" id="UP000306980">
    <property type="component" value="Unassembled WGS sequence"/>
</dbReference>
<protein>
    <recommendedName>
        <fullName evidence="2">NusG-like N-terminal domain-containing protein</fullName>
    </recommendedName>
</protein>
<organism evidence="3 4">
    <name type="scientific">Lentibacillus cibarius</name>
    <dbReference type="NCBI Taxonomy" id="2583219"/>
    <lineage>
        <taxon>Bacteria</taxon>
        <taxon>Bacillati</taxon>
        <taxon>Bacillota</taxon>
        <taxon>Bacilli</taxon>
        <taxon>Bacillales</taxon>
        <taxon>Bacillaceae</taxon>
        <taxon>Lentibacillus</taxon>
    </lineage>
</organism>
<dbReference type="RefSeq" id="WP_138600741.1">
    <property type="nucleotide sequence ID" value="NZ_VCIA01000001.1"/>
</dbReference>
<feature type="domain" description="NusG-like N-terminal" evidence="2">
    <location>
        <begin position="1"/>
        <end position="175"/>
    </location>
</feature>
<accession>A0A5S3QIB9</accession>
<dbReference type="GO" id="GO:0006354">
    <property type="term" value="P:DNA-templated transcription elongation"/>
    <property type="evidence" value="ECO:0007669"/>
    <property type="project" value="InterPro"/>
</dbReference>
<evidence type="ECO:0000313" key="3">
    <source>
        <dbReference type="EMBL" id="TMN20951.1"/>
    </source>
</evidence>
<evidence type="ECO:0000256" key="1">
    <source>
        <dbReference type="ARBA" id="ARBA00023163"/>
    </source>
</evidence>
<comment type="caution">
    <text evidence="3">The sequence shown here is derived from an EMBL/GenBank/DDBJ whole genome shotgun (WGS) entry which is preliminary data.</text>
</comment>
<dbReference type="OrthoDB" id="2968902at2"/>
<reference evidence="3 4" key="1">
    <citation type="submission" date="2019-05" db="EMBL/GenBank/DDBJ databases">
        <title>Genomic analysis of Lentibacillus sp. NKC220-2.</title>
        <authorList>
            <person name="Oh Y.J."/>
        </authorList>
    </citation>
    <scope>NUCLEOTIDE SEQUENCE [LARGE SCALE GENOMIC DNA]</scope>
    <source>
        <strain evidence="3 4">NKC220-2</strain>
    </source>
</reference>